<gene>
    <name evidence="6" type="ORF">SMD27_11305</name>
</gene>
<comment type="caution">
    <text evidence="6">The sequence shown here is derived from an EMBL/GenBank/DDBJ whole genome shotgun (WGS) entry which is preliminary data.</text>
</comment>
<evidence type="ECO:0000313" key="6">
    <source>
        <dbReference type="EMBL" id="MDY0883432.1"/>
    </source>
</evidence>
<name>A0ABU5EC35_9PROT</name>
<evidence type="ECO:0000256" key="1">
    <source>
        <dbReference type="ARBA" id="ARBA00009437"/>
    </source>
</evidence>
<dbReference type="PANTHER" id="PTHR30346">
    <property type="entry name" value="TRANSCRIPTIONAL DUAL REGULATOR HCAR-RELATED"/>
    <property type="match status" value="1"/>
</dbReference>
<sequence>MNDAQLRCFHVAAIEGSFSRAAARLRLSQPTVSTQIRVLEEGYKVQLFRRHGRRVELTDEGRELRAITMRLYAAQEEARSYLSQRRELIGGLIRIGAVGPHHVMPVLREFQDRHPQVDFTLKMGNSNEIFQAVLERDVDIGVLAEPRMGHENLYLMPLRTDYVGFAVGSRHPWSDKKQVTLQEAAQETLLLREAGSVTRSVFIKALTEADLKPVKIIEIHTREAIKEAVAQGFGAAPILHSEVSYDSRVKLIPLAPPSPSFTEYVICQTEMRGTATVRAFIAAAGHVAAHWRAIDR</sequence>
<evidence type="ECO:0000256" key="4">
    <source>
        <dbReference type="ARBA" id="ARBA00023163"/>
    </source>
</evidence>
<dbReference type="SUPFAM" id="SSF46785">
    <property type="entry name" value="Winged helix' DNA-binding domain"/>
    <property type="match status" value="1"/>
</dbReference>
<evidence type="ECO:0000259" key="5">
    <source>
        <dbReference type="PROSITE" id="PS50931"/>
    </source>
</evidence>
<dbReference type="Proteomes" id="UP001279642">
    <property type="component" value="Unassembled WGS sequence"/>
</dbReference>
<dbReference type="CDD" id="cd05466">
    <property type="entry name" value="PBP2_LTTR_substrate"/>
    <property type="match status" value="1"/>
</dbReference>
<dbReference type="EMBL" id="JAXCLW010000002">
    <property type="protein sequence ID" value="MDY0883432.1"/>
    <property type="molecule type" value="Genomic_DNA"/>
</dbReference>
<keyword evidence="2" id="KW-0805">Transcription regulation</keyword>
<dbReference type="InterPro" id="IPR036390">
    <property type="entry name" value="WH_DNA-bd_sf"/>
</dbReference>
<dbReference type="Gene3D" id="3.40.190.290">
    <property type="match status" value="1"/>
</dbReference>
<evidence type="ECO:0000256" key="3">
    <source>
        <dbReference type="ARBA" id="ARBA00023125"/>
    </source>
</evidence>
<protein>
    <submittedName>
        <fullName evidence="6">LysR substrate-binding domain-containing protein</fullName>
    </submittedName>
</protein>
<proteinExistence type="inferred from homology"/>
<comment type="similarity">
    <text evidence="1">Belongs to the LysR transcriptional regulatory family.</text>
</comment>
<dbReference type="Gene3D" id="1.10.10.10">
    <property type="entry name" value="Winged helix-like DNA-binding domain superfamily/Winged helix DNA-binding domain"/>
    <property type="match status" value="1"/>
</dbReference>
<dbReference type="Pfam" id="PF00126">
    <property type="entry name" value="HTH_1"/>
    <property type="match status" value="1"/>
</dbReference>
<dbReference type="InterPro" id="IPR036388">
    <property type="entry name" value="WH-like_DNA-bd_sf"/>
</dbReference>
<feature type="domain" description="HTH lysR-type" evidence="5">
    <location>
        <begin position="1"/>
        <end position="58"/>
    </location>
</feature>
<dbReference type="InterPro" id="IPR000847">
    <property type="entry name" value="LysR_HTH_N"/>
</dbReference>
<evidence type="ECO:0000313" key="7">
    <source>
        <dbReference type="Proteomes" id="UP001279642"/>
    </source>
</evidence>
<dbReference type="Pfam" id="PF03466">
    <property type="entry name" value="LysR_substrate"/>
    <property type="match status" value="1"/>
</dbReference>
<accession>A0ABU5EC35</accession>
<dbReference type="InterPro" id="IPR005119">
    <property type="entry name" value="LysR_subst-bd"/>
</dbReference>
<keyword evidence="4" id="KW-0804">Transcription</keyword>
<keyword evidence="7" id="KW-1185">Reference proteome</keyword>
<dbReference type="PRINTS" id="PR00039">
    <property type="entry name" value="HTHLYSR"/>
</dbReference>
<dbReference type="RefSeq" id="WP_320508468.1">
    <property type="nucleotide sequence ID" value="NZ_JAXCLW010000002.1"/>
</dbReference>
<dbReference type="PANTHER" id="PTHR30346:SF28">
    <property type="entry name" value="HTH-TYPE TRANSCRIPTIONAL REGULATOR CYNR"/>
    <property type="match status" value="1"/>
</dbReference>
<dbReference type="SUPFAM" id="SSF53850">
    <property type="entry name" value="Periplasmic binding protein-like II"/>
    <property type="match status" value="1"/>
</dbReference>
<organism evidence="6 7">
    <name type="scientific">Dongia soli</name>
    <dbReference type="NCBI Taxonomy" id="600628"/>
    <lineage>
        <taxon>Bacteria</taxon>
        <taxon>Pseudomonadati</taxon>
        <taxon>Pseudomonadota</taxon>
        <taxon>Alphaproteobacteria</taxon>
        <taxon>Rhodospirillales</taxon>
        <taxon>Dongiaceae</taxon>
        <taxon>Dongia</taxon>
    </lineage>
</organism>
<reference evidence="6 7" key="1">
    <citation type="journal article" date="2016" name="Antonie Van Leeuwenhoek">
        <title>Dongia soli sp. nov., isolated from soil from Dokdo, Korea.</title>
        <authorList>
            <person name="Kim D.U."/>
            <person name="Lee H."/>
            <person name="Kim H."/>
            <person name="Kim S.G."/>
            <person name="Ka J.O."/>
        </authorList>
    </citation>
    <scope>NUCLEOTIDE SEQUENCE [LARGE SCALE GENOMIC DNA]</scope>
    <source>
        <strain evidence="6 7">D78</strain>
    </source>
</reference>
<keyword evidence="3" id="KW-0238">DNA-binding</keyword>
<evidence type="ECO:0000256" key="2">
    <source>
        <dbReference type="ARBA" id="ARBA00023015"/>
    </source>
</evidence>
<dbReference type="PROSITE" id="PS50931">
    <property type="entry name" value="HTH_LYSR"/>
    <property type="match status" value="1"/>
</dbReference>